<gene>
    <name evidence="1" type="ORF">C6Y45_11080</name>
</gene>
<organism evidence="1 2">
    <name type="scientific">Alkalicoccus saliphilus</name>
    <dbReference type="NCBI Taxonomy" id="200989"/>
    <lineage>
        <taxon>Bacteria</taxon>
        <taxon>Bacillati</taxon>
        <taxon>Bacillota</taxon>
        <taxon>Bacilli</taxon>
        <taxon>Bacillales</taxon>
        <taxon>Bacillaceae</taxon>
        <taxon>Alkalicoccus</taxon>
    </lineage>
</organism>
<evidence type="ECO:0000313" key="1">
    <source>
        <dbReference type="EMBL" id="PTL38435.1"/>
    </source>
</evidence>
<dbReference type="AlphaFoldDB" id="A0A2T4U4Z8"/>
<comment type="caution">
    <text evidence="1">The sequence shown here is derived from an EMBL/GenBank/DDBJ whole genome shotgun (WGS) entry which is preliminary data.</text>
</comment>
<evidence type="ECO:0000313" key="2">
    <source>
        <dbReference type="Proteomes" id="UP000240509"/>
    </source>
</evidence>
<name>A0A2T4U4Z8_9BACI</name>
<proteinExistence type="predicted"/>
<accession>A0A2T4U4Z8</accession>
<keyword evidence="2" id="KW-1185">Reference proteome</keyword>
<dbReference type="Proteomes" id="UP000240509">
    <property type="component" value="Unassembled WGS sequence"/>
</dbReference>
<reference evidence="1 2" key="1">
    <citation type="submission" date="2018-03" db="EMBL/GenBank/DDBJ databases">
        <title>Alkalicoccus saliphilus sp. nov., isolated from a mineral pool.</title>
        <authorList>
            <person name="Zhao B."/>
        </authorList>
    </citation>
    <scope>NUCLEOTIDE SEQUENCE [LARGE SCALE GENOMIC DNA]</scope>
    <source>
        <strain evidence="1 2">6AG</strain>
    </source>
</reference>
<protein>
    <submittedName>
        <fullName evidence="1">Uncharacterized protein</fullName>
    </submittedName>
</protein>
<sequence>MAAFPEVIREALKETEVWTGRCFGNRTESASPGLSVSYSESGRAAPALRLEHAVIEWADPAANTFCRKHCFLFIP</sequence>
<dbReference type="EMBL" id="PZJJ01000018">
    <property type="protein sequence ID" value="PTL38435.1"/>
    <property type="molecule type" value="Genomic_DNA"/>
</dbReference>